<proteinExistence type="predicted"/>
<dbReference type="EMBL" id="LHYF01000028">
    <property type="protein sequence ID" value="KXB06693.1"/>
    <property type="molecule type" value="Genomic_DNA"/>
</dbReference>
<evidence type="ECO:0000313" key="1">
    <source>
        <dbReference type="EMBL" id="KXB06693.1"/>
    </source>
</evidence>
<dbReference type="AlphaFoldDB" id="A0A133VJS5"/>
<reference evidence="1 2" key="1">
    <citation type="journal article" date="2016" name="Sci. Rep.">
        <title>Metabolic traits of an uncultured archaeal lineage -MSBL1- from brine pools of the Red Sea.</title>
        <authorList>
            <person name="Mwirichia R."/>
            <person name="Alam I."/>
            <person name="Rashid M."/>
            <person name="Vinu M."/>
            <person name="Ba-Alawi W."/>
            <person name="Anthony Kamau A."/>
            <person name="Kamanda Ngugi D."/>
            <person name="Goker M."/>
            <person name="Klenk H.P."/>
            <person name="Bajic V."/>
            <person name="Stingl U."/>
        </authorList>
    </citation>
    <scope>NUCLEOTIDE SEQUENCE [LARGE SCALE GENOMIC DNA]</scope>
    <source>
        <strain evidence="1">SCGC-AAA382C18</strain>
    </source>
</reference>
<comment type="caution">
    <text evidence="1">The sequence shown here is derived from an EMBL/GenBank/DDBJ whole genome shotgun (WGS) entry which is preliminary data.</text>
</comment>
<protein>
    <submittedName>
        <fullName evidence="1">Uncharacterized protein</fullName>
    </submittedName>
</protein>
<evidence type="ECO:0000313" key="2">
    <source>
        <dbReference type="Proteomes" id="UP000070404"/>
    </source>
</evidence>
<dbReference type="Proteomes" id="UP000070404">
    <property type="component" value="Unassembled WGS sequence"/>
</dbReference>
<accession>A0A133VJS5</accession>
<sequence length="108" mass="11995">MSFHPEGYTVSVGLHQFRSLEDLACGKAIGLGSGPPQPLENGLKRVGTRIGFSSHLLSRTFSLVRIGNFLPPVLLFFDQSKIFSTHYNSLAGKTHHSEEDKFFREESS</sequence>
<organism evidence="1 2">
    <name type="scientific">candidate division MSBL1 archaeon SCGC-AAA382C18</name>
    <dbReference type="NCBI Taxonomy" id="1698281"/>
    <lineage>
        <taxon>Archaea</taxon>
        <taxon>Methanobacteriati</taxon>
        <taxon>Methanobacteriota</taxon>
        <taxon>candidate division MSBL1</taxon>
    </lineage>
</organism>
<keyword evidence="2" id="KW-1185">Reference proteome</keyword>
<gene>
    <name evidence="1" type="ORF">AKJ52_01800</name>
</gene>
<name>A0A133VJS5_9EURY</name>